<accession>A0ABY3R6I0</accession>
<keyword evidence="2" id="KW-1185">Reference proteome</keyword>
<dbReference type="RefSeq" id="WP_231318722.1">
    <property type="nucleotide sequence ID" value="NZ_CP088156.1"/>
</dbReference>
<proteinExistence type="predicted"/>
<name>A0ABY3R6I0_9BRAD</name>
<evidence type="ECO:0008006" key="3">
    <source>
        <dbReference type="Google" id="ProtNLM"/>
    </source>
</evidence>
<protein>
    <recommendedName>
        <fullName evidence="3">DUF3192 domain-containing protein</fullName>
    </recommendedName>
</protein>
<dbReference type="Proteomes" id="UP001431010">
    <property type="component" value="Chromosome"/>
</dbReference>
<organism evidence="1 2">
    <name type="scientific">Bradyrhizobium ontarionense</name>
    <dbReference type="NCBI Taxonomy" id="2898149"/>
    <lineage>
        <taxon>Bacteria</taxon>
        <taxon>Pseudomonadati</taxon>
        <taxon>Pseudomonadota</taxon>
        <taxon>Alphaproteobacteria</taxon>
        <taxon>Hyphomicrobiales</taxon>
        <taxon>Nitrobacteraceae</taxon>
        <taxon>Bradyrhizobium</taxon>
    </lineage>
</organism>
<evidence type="ECO:0000313" key="2">
    <source>
        <dbReference type="Proteomes" id="UP001431010"/>
    </source>
</evidence>
<evidence type="ECO:0000313" key="1">
    <source>
        <dbReference type="EMBL" id="UFZ02935.1"/>
    </source>
</evidence>
<dbReference type="EMBL" id="CP088156">
    <property type="protein sequence ID" value="UFZ02935.1"/>
    <property type="molecule type" value="Genomic_DNA"/>
</dbReference>
<gene>
    <name evidence="1" type="ORF">LQG66_27290</name>
</gene>
<reference evidence="1" key="1">
    <citation type="journal article" date="2024" name="Antonie Van Leeuwenhoek">
        <title>Bradyrhizobium ontarionense sp. nov., a novel bacterial symbiont isolated from Aeschynomene indica (Indian jointvetch), harbours photosynthesis, nitrogen fixation and nitrous oxide (N2O) reductase genes.</title>
        <authorList>
            <person name="Bromfield E.S.P."/>
            <person name="Cloutier S."/>
        </authorList>
    </citation>
    <scope>NUCLEOTIDE SEQUENCE</scope>
    <source>
        <strain evidence="1">A19</strain>
    </source>
</reference>
<sequence>MIAPAAQRIDYVERHLTWHDKTVSCRPFARGLPNAQGRCGGMRRMTSDTWKWIAVAICLVLFTADTVLKPQDKPNRMVFFELHRGESPTMIGMMRADLLKLPGRGASRIRDALVRGETLTVWQYKLRKTEDGSYQEVPERQIQLGATDAPLVTFGARIRLPDD</sequence>